<dbReference type="STRING" id="1661398.A0A482WB72"/>
<gene>
    <name evidence="13" type="ORF">BDFB_007614</name>
</gene>
<feature type="domain" description="RING-type" evidence="11">
    <location>
        <begin position="72"/>
        <end position="107"/>
    </location>
</feature>
<evidence type="ECO:0000256" key="10">
    <source>
        <dbReference type="PROSITE-ProRule" id="PRU00455"/>
    </source>
</evidence>
<evidence type="ECO:0000256" key="6">
    <source>
        <dbReference type="ARBA" id="ARBA00022723"/>
    </source>
</evidence>
<keyword evidence="8" id="KW-0833">Ubl conjugation pathway</keyword>
<dbReference type="EMBL" id="QDEB01009194">
    <property type="protein sequence ID" value="RZC42314.1"/>
    <property type="molecule type" value="Genomic_DNA"/>
</dbReference>
<dbReference type="PANTHER" id="PTHR45877">
    <property type="entry name" value="E3 UBIQUITIN-PROTEIN LIGASE SIAH2"/>
    <property type="match status" value="1"/>
</dbReference>
<evidence type="ECO:0000256" key="3">
    <source>
        <dbReference type="ARBA" id="ARBA00009119"/>
    </source>
</evidence>
<feature type="domain" description="SIAH-type" evidence="12">
    <location>
        <begin position="124"/>
        <end position="182"/>
    </location>
</feature>
<evidence type="ECO:0000259" key="12">
    <source>
        <dbReference type="PROSITE" id="PS51081"/>
    </source>
</evidence>
<dbReference type="SUPFAM" id="SSF57850">
    <property type="entry name" value="RING/U-box"/>
    <property type="match status" value="1"/>
</dbReference>
<comment type="catalytic activity">
    <reaction evidence="1">
        <text>S-ubiquitinyl-[E2 ubiquitin-conjugating enzyme]-L-cysteine + [acceptor protein]-L-lysine = [E2 ubiquitin-conjugating enzyme]-L-cysteine + N(6)-ubiquitinyl-[acceptor protein]-L-lysine.</text>
        <dbReference type="EC" id="2.3.2.27"/>
    </reaction>
</comment>
<dbReference type="InterPro" id="IPR004162">
    <property type="entry name" value="SINA-like_animal"/>
</dbReference>
<keyword evidence="5" id="KW-0808">Transferase</keyword>
<dbReference type="InterPro" id="IPR013083">
    <property type="entry name" value="Znf_RING/FYVE/PHD"/>
</dbReference>
<dbReference type="PROSITE" id="PS51081">
    <property type="entry name" value="ZF_SIAH"/>
    <property type="match status" value="1"/>
</dbReference>
<sequence>MIIKYNGENSQYKVKTKCLPFDAACNTNNGTKIRLITLNEIAENNGNITVTINLDVGESENVNEEVLKCLECPVCQQLMRPPIYQCTTGHSFCNICRTKLNECTTCRQPLSNTRNFSLEGFTAFVKYSCAYNQFGCNAIFAVNEISQHERSCEFKVYPCPISSCDYVAKYFAVKSHFKEMHNDCLVESTIYQGDFDPRYNCCTSETVKYLFEHCNIYKFTFKRSNEVCSFQVRILNDVDTNSKFFYVVSISDPERKQRKMTKSNLCLTRDVPITDYNVVSFLYSDLLSYRDFSNNDQIVYCCEIYEFKPVML</sequence>
<dbReference type="OrthoDB" id="8182903at2759"/>
<dbReference type="AlphaFoldDB" id="A0A482WB72"/>
<dbReference type="PANTHER" id="PTHR45877:SF2">
    <property type="entry name" value="E3 UBIQUITIN-PROTEIN LIGASE SINA-RELATED"/>
    <property type="match status" value="1"/>
</dbReference>
<dbReference type="Pfam" id="PF21361">
    <property type="entry name" value="Sina_ZnF"/>
    <property type="match status" value="1"/>
</dbReference>
<dbReference type="PROSITE" id="PS50089">
    <property type="entry name" value="ZF_RING_2"/>
    <property type="match status" value="1"/>
</dbReference>
<keyword evidence="6" id="KW-0479">Metal-binding</keyword>
<dbReference type="InterPro" id="IPR013010">
    <property type="entry name" value="Znf_SIAH"/>
</dbReference>
<keyword evidence="7 10" id="KW-0863">Zinc-finger</keyword>
<evidence type="ECO:0000256" key="1">
    <source>
        <dbReference type="ARBA" id="ARBA00000900"/>
    </source>
</evidence>
<comment type="similarity">
    <text evidence="3">Belongs to the SINA (Seven in absentia) family.</text>
</comment>
<evidence type="ECO:0000256" key="4">
    <source>
        <dbReference type="ARBA" id="ARBA00012483"/>
    </source>
</evidence>
<dbReference type="InterPro" id="IPR001841">
    <property type="entry name" value="Znf_RING"/>
</dbReference>
<evidence type="ECO:0000256" key="5">
    <source>
        <dbReference type="ARBA" id="ARBA00022679"/>
    </source>
</evidence>
<dbReference type="UniPathway" id="UPA00143"/>
<protein>
    <recommendedName>
        <fullName evidence="4">RING-type E3 ubiquitin transferase</fullName>
        <ecNumber evidence="4">2.3.2.27</ecNumber>
    </recommendedName>
</protein>
<dbReference type="Pfam" id="PF21362">
    <property type="entry name" value="Sina_RING"/>
    <property type="match status" value="1"/>
</dbReference>
<comment type="pathway">
    <text evidence="2">Protein modification; protein ubiquitination.</text>
</comment>
<evidence type="ECO:0000256" key="7">
    <source>
        <dbReference type="ARBA" id="ARBA00022771"/>
    </source>
</evidence>
<evidence type="ECO:0000256" key="9">
    <source>
        <dbReference type="ARBA" id="ARBA00022833"/>
    </source>
</evidence>
<dbReference type="GO" id="GO:0031624">
    <property type="term" value="F:ubiquitin conjugating enzyme binding"/>
    <property type="evidence" value="ECO:0007669"/>
    <property type="project" value="TreeGrafter"/>
</dbReference>
<accession>A0A482WB72</accession>
<proteinExistence type="inferred from homology"/>
<dbReference type="Gene3D" id="3.30.40.10">
    <property type="entry name" value="Zinc/RING finger domain, C3HC4 (zinc finger)"/>
    <property type="match status" value="2"/>
</dbReference>
<evidence type="ECO:0000256" key="8">
    <source>
        <dbReference type="ARBA" id="ARBA00022786"/>
    </source>
</evidence>
<dbReference type="GO" id="GO:0005737">
    <property type="term" value="C:cytoplasm"/>
    <property type="evidence" value="ECO:0007669"/>
    <property type="project" value="TreeGrafter"/>
</dbReference>
<evidence type="ECO:0000313" key="13">
    <source>
        <dbReference type="EMBL" id="RZC42314.1"/>
    </source>
</evidence>
<dbReference type="GO" id="GO:0043161">
    <property type="term" value="P:proteasome-mediated ubiquitin-dependent protein catabolic process"/>
    <property type="evidence" value="ECO:0007669"/>
    <property type="project" value="TreeGrafter"/>
</dbReference>
<dbReference type="InterPro" id="IPR049548">
    <property type="entry name" value="Sina-like_RING"/>
</dbReference>
<organism evidence="13 14">
    <name type="scientific">Asbolus verrucosus</name>
    <name type="common">Desert ironclad beetle</name>
    <dbReference type="NCBI Taxonomy" id="1661398"/>
    <lineage>
        <taxon>Eukaryota</taxon>
        <taxon>Metazoa</taxon>
        <taxon>Ecdysozoa</taxon>
        <taxon>Arthropoda</taxon>
        <taxon>Hexapoda</taxon>
        <taxon>Insecta</taxon>
        <taxon>Pterygota</taxon>
        <taxon>Neoptera</taxon>
        <taxon>Endopterygota</taxon>
        <taxon>Coleoptera</taxon>
        <taxon>Polyphaga</taxon>
        <taxon>Cucujiformia</taxon>
        <taxon>Tenebrionidae</taxon>
        <taxon>Pimeliinae</taxon>
        <taxon>Asbolus</taxon>
    </lineage>
</organism>
<dbReference type="GO" id="GO:0008270">
    <property type="term" value="F:zinc ion binding"/>
    <property type="evidence" value="ECO:0007669"/>
    <property type="project" value="UniProtKB-KW"/>
</dbReference>
<dbReference type="EC" id="2.3.2.27" evidence="4"/>
<reference evidence="13 14" key="1">
    <citation type="submission" date="2017-03" db="EMBL/GenBank/DDBJ databases">
        <title>Genome of the blue death feigning beetle - Asbolus verrucosus.</title>
        <authorList>
            <person name="Rider S.D."/>
        </authorList>
    </citation>
    <scope>NUCLEOTIDE SEQUENCE [LARGE SCALE GENOMIC DNA]</scope>
    <source>
        <strain evidence="13">Butters</strain>
        <tissue evidence="13">Head and leg muscle</tissue>
    </source>
</reference>
<evidence type="ECO:0000256" key="2">
    <source>
        <dbReference type="ARBA" id="ARBA00004906"/>
    </source>
</evidence>
<dbReference type="SUPFAM" id="SSF49599">
    <property type="entry name" value="TRAF domain-like"/>
    <property type="match status" value="1"/>
</dbReference>
<evidence type="ECO:0000259" key="11">
    <source>
        <dbReference type="PROSITE" id="PS50089"/>
    </source>
</evidence>
<name>A0A482WB72_ASBVE</name>
<keyword evidence="14" id="KW-1185">Reference proteome</keyword>
<dbReference type="GO" id="GO:0061630">
    <property type="term" value="F:ubiquitin protein ligase activity"/>
    <property type="evidence" value="ECO:0007669"/>
    <property type="project" value="UniProtKB-EC"/>
</dbReference>
<evidence type="ECO:0000313" key="14">
    <source>
        <dbReference type="Proteomes" id="UP000292052"/>
    </source>
</evidence>
<dbReference type="GO" id="GO:0016567">
    <property type="term" value="P:protein ubiquitination"/>
    <property type="evidence" value="ECO:0007669"/>
    <property type="project" value="UniProtKB-UniPathway"/>
</dbReference>
<keyword evidence="9" id="KW-0862">Zinc</keyword>
<comment type="caution">
    <text evidence="13">The sequence shown here is derived from an EMBL/GenBank/DDBJ whole genome shotgun (WGS) entry which is preliminary data.</text>
</comment>
<dbReference type="Proteomes" id="UP000292052">
    <property type="component" value="Unassembled WGS sequence"/>
</dbReference>